<accession>A0A497XPH8</accession>
<gene>
    <name evidence="2" type="ORF">BCF55_1140</name>
</gene>
<protein>
    <submittedName>
        <fullName evidence="2">Cytochrome P460</fullName>
    </submittedName>
</protein>
<dbReference type="InterPro" id="IPR032033">
    <property type="entry name" value="Cytochrome_P460"/>
</dbReference>
<proteinExistence type="predicted"/>
<dbReference type="Pfam" id="PF16694">
    <property type="entry name" value="Cytochrome_P460"/>
    <property type="match status" value="1"/>
</dbReference>
<dbReference type="OrthoDB" id="511546at2"/>
<dbReference type="InterPro" id="IPR038142">
    <property type="entry name" value="Cytochrome_P460_sp"/>
</dbReference>
<dbReference type="EMBL" id="RCCJ01000001">
    <property type="protein sequence ID" value="RLJ70855.1"/>
    <property type="molecule type" value="Genomic_DNA"/>
</dbReference>
<comment type="caution">
    <text evidence="2">The sequence shown here is derived from an EMBL/GenBank/DDBJ whole genome shotgun (WGS) entry which is preliminary data.</text>
</comment>
<dbReference type="Proteomes" id="UP000267841">
    <property type="component" value="Unassembled WGS sequence"/>
</dbReference>
<feature type="domain" description="Cytochrome P460" evidence="1">
    <location>
        <begin position="29"/>
        <end position="159"/>
    </location>
</feature>
<organism evidence="2 3">
    <name type="scientific">Hydrogenivirga caldilitoris</name>
    <dbReference type="NCBI Taxonomy" id="246264"/>
    <lineage>
        <taxon>Bacteria</taxon>
        <taxon>Pseudomonadati</taxon>
        <taxon>Aquificota</taxon>
        <taxon>Aquificia</taxon>
        <taxon>Aquificales</taxon>
        <taxon>Aquificaceae</taxon>
        <taxon>Hydrogenivirga</taxon>
    </lineage>
</organism>
<evidence type="ECO:0000313" key="2">
    <source>
        <dbReference type="EMBL" id="RLJ70855.1"/>
    </source>
</evidence>
<sequence>MKRYTILGIAALGALSFLLAGEKTFKVSPEQYRSWNHVKSMVIFDERHPLYNPFSGIHHVYVNDKGLSTIKKTNKRKFPDGTVIAITFYEHKPVDNNTAYVEGAKRIVAFMVKDGRKYKDTDGWGYFAYDGKGASLVKNMAADCHSCHTQVRDKDFVFSVWTE</sequence>
<dbReference type="RefSeq" id="WP_121011237.1">
    <property type="nucleotide sequence ID" value="NZ_RCCJ01000001.1"/>
</dbReference>
<reference evidence="2 3" key="1">
    <citation type="submission" date="2018-10" db="EMBL/GenBank/DDBJ databases">
        <title>Genomic Encyclopedia of Archaeal and Bacterial Type Strains, Phase II (KMG-II): from individual species to whole genera.</title>
        <authorList>
            <person name="Goeker M."/>
        </authorList>
    </citation>
    <scope>NUCLEOTIDE SEQUENCE [LARGE SCALE GENOMIC DNA]</scope>
    <source>
        <strain evidence="2 3">DSM 16510</strain>
    </source>
</reference>
<dbReference type="Gene3D" id="3.50.70.20">
    <property type="entry name" value="Cytochrome P460"/>
    <property type="match status" value="1"/>
</dbReference>
<evidence type="ECO:0000259" key="1">
    <source>
        <dbReference type="Pfam" id="PF16694"/>
    </source>
</evidence>
<evidence type="ECO:0000313" key="3">
    <source>
        <dbReference type="Proteomes" id="UP000267841"/>
    </source>
</evidence>
<dbReference type="AlphaFoldDB" id="A0A497XPH8"/>
<keyword evidence="3" id="KW-1185">Reference proteome</keyword>
<dbReference type="CDD" id="cd20752">
    <property type="entry name" value="cyt_c'_beta"/>
    <property type="match status" value="1"/>
</dbReference>
<name>A0A497XPH8_9AQUI</name>